<comment type="similarity">
    <text evidence="1">Belongs to the cyclin family.</text>
</comment>
<dbReference type="InterPro" id="IPR036915">
    <property type="entry name" value="Cyclin-like_sf"/>
</dbReference>
<evidence type="ECO:0000256" key="1">
    <source>
        <dbReference type="RuleBase" id="RU000383"/>
    </source>
</evidence>
<dbReference type="SMART" id="SM00385">
    <property type="entry name" value="CYCLIN"/>
    <property type="match status" value="1"/>
</dbReference>
<evidence type="ECO:0000313" key="4">
    <source>
        <dbReference type="Proteomes" id="UP000789375"/>
    </source>
</evidence>
<dbReference type="PANTHER" id="PTHR10026">
    <property type="entry name" value="CYCLIN"/>
    <property type="match status" value="1"/>
</dbReference>
<keyword evidence="4" id="KW-1185">Reference proteome</keyword>
<accession>A0A9N8YX38</accession>
<feature type="domain" description="Cyclin-like" evidence="2">
    <location>
        <begin position="66"/>
        <end position="169"/>
    </location>
</feature>
<protein>
    <submittedName>
        <fullName evidence="3">8628_t:CDS:1</fullName>
    </submittedName>
</protein>
<dbReference type="SUPFAM" id="SSF47954">
    <property type="entry name" value="Cyclin-like"/>
    <property type="match status" value="2"/>
</dbReference>
<dbReference type="GO" id="GO:0006357">
    <property type="term" value="P:regulation of transcription by RNA polymerase II"/>
    <property type="evidence" value="ECO:0007669"/>
    <property type="project" value="InterPro"/>
</dbReference>
<gene>
    <name evidence="3" type="ORF">FMOSSE_LOCUS1900</name>
</gene>
<dbReference type="AlphaFoldDB" id="A0A9N8YX38"/>
<organism evidence="3 4">
    <name type="scientific">Funneliformis mosseae</name>
    <name type="common">Endomycorrhizal fungus</name>
    <name type="synonym">Glomus mosseae</name>
    <dbReference type="NCBI Taxonomy" id="27381"/>
    <lineage>
        <taxon>Eukaryota</taxon>
        <taxon>Fungi</taxon>
        <taxon>Fungi incertae sedis</taxon>
        <taxon>Mucoromycota</taxon>
        <taxon>Glomeromycotina</taxon>
        <taxon>Glomeromycetes</taxon>
        <taxon>Glomerales</taxon>
        <taxon>Glomeraceae</taxon>
        <taxon>Funneliformis</taxon>
    </lineage>
</organism>
<evidence type="ECO:0000313" key="3">
    <source>
        <dbReference type="EMBL" id="CAG8458200.1"/>
    </source>
</evidence>
<dbReference type="InterPro" id="IPR043198">
    <property type="entry name" value="Cyclin/Ssn8"/>
</dbReference>
<dbReference type="InterPro" id="IPR013763">
    <property type="entry name" value="Cyclin-like_dom"/>
</dbReference>
<dbReference type="Gene3D" id="1.10.472.10">
    <property type="entry name" value="Cyclin-like"/>
    <property type="match status" value="2"/>
</dbReference>
<dbReference type="EMBL" id="CAJVPP010000225">
    <property type="protein sequence ID" value="CAG8458200.1"/>
    <property type="molecule type" value="Genomic_DNA"/>
</dbReference>
<keyword evidence="1" id="KW-0195">Cyclin</keyword>
<reference evidence="3" key="1">
    <citation type="submission" date="2021-06" db="EMBL/GenBank/DDBJ databases">
        <authorList>
            <person name="Kallberg Y."/>
            <person name="Tangrot J."/>
            <person name="Rosling A."/>
        </authorList>
    </citation>
    <scope>NUCLEOTIDE SEQUENCE</scope>
    <source>
        <strain evidence="3">87-6 pot B 2015</strain>
    </source>
</reference>
<dbReference type="GO" id="GO:0016538">
    <property type="term" value="F:cyclin-dependent protein serine/threonine kinase regulator activity"/>
    <property type="evidence" value="ECO:0007669"/>
    <property type="project" value="InterPro"/>
</dbReference>
<dbReference type="Proteomes" id="UP000789375">
    <property type="component" value="Unassembled WGS sequence"/>
</dbReference>
<dbReference type="Pfam" id="PF00134">
    <property type="entry name" value="Cyclin_N"/>
    <property type="match status" value="1"/>
</dbReference>
<name>A0A9N8YX38_FUNMO</name>
<sequence length="338" mass="38561">MSSPLINTPNGQFNFAANSSPDVIGERCNVIERRAKAYFTKVEVAQCAEKQGSGESKDMSRAQWCAFIAAVGNNLGLPQSTICTAQLLYNRFFLFHPTKDFASTKQKTDLCITCLFVSTKIEETYKKLKDILVAAYQVKHPEGTEINAESQVLEDQRRRIIQNERAIVETICFDFQFVLPHKLLVKFVKKLKGDKYLYLKAYNIVNEWFPPATMAAASIFLAAKLLHRENFPSIVHNIPWYKLFLARIDDIEEICCLILDHFILESSSNPDDPANEEFTQLKLAISQQAKERDASMEDVIMNSMAMESNEDSFQMINGESKDHTVRYMFATIPEIHFV</sequence>
<evidence type="ECO:0000259" key="2">
    <source>
        <dbReference type="SMART" id="SM00385"/>
    </source>
</evidence>
<dbReference type="InterPro" id="IPR006671">
    <property type="entry name" value="Cyclin_N"/>
</dbReference>
<comment type="caution">
    <text evidence="3">The sequence shown here is derived from an EMBL/GenBank/DDBJ whole genome shotgun (WGS) entry which is preliminary data.</text>
</comment>
<proteinExistence type="inferred from homology"/>